<dbReference type="Pfam" id="PF10048">
    <property type="entry name" value="DUF2282"/>
    <property type="match status" value="1"/>
</dbReference>
<reference evidence="2 3" key="1">
    <citation type="submission" date="2023-03" db="EMBL/GenBank/DDBJ databases">
        <title>Host association and intracellularity evolved multiple times independently in the Rickettsiales.</title>
        <authorList>
            <person name="Castelli M."/>
            <person name="Nardi T."/>
            <person name="Gammuto L."/>
            <person name="Bellinzona G."/>
            <person name="Sabaneyeva E."/>
            <person name="Potekhin A."/>
            <person name="Serra V."/>
            <person name="Petroni G."/>
            <person name="Sassera D."/>
        </authorList>
    </citation>
    <scope>NUCLEOTIDE SEQUENCE [LARGE SCALE GENOMIC DNA]</scope>
    <source>
        <strain evidence="2 3">Sr 2-6</strain>
    </source>
</reference>
<proteinExistence type="predicted"/>
<comment type="caution">
    <text evidence="2">The sequence shown here is derived from an EMBL/GenBank/DDBJ whole genome shotgun (WGS) entry which is preliminary data.</text>
</comment>
<evidence type="ECO:0000313" key="3">
    <source>
        <dbReference type="Proteomes" id="UP001291687"/>
    </source>
</evidence>
<evidence type="ECO:0000313" key="2">
    <source>
        <dbReference type="EMBL" id="MEA0970203.1"/>
    </source>
</evidence>
<dbReference type="EMBL" id="JARJFB010000005">
    <property type="protein sequence ID" value="MEA0970203.1"/>
    <property type="molecule type" value="Genomic_DNA"/>
</dbReference>
<dbReference type="Proteomes" id="UP001291687">
    <property type="component" value="Unassembled WGS sequence"/>
</dbReference>
<accession>A0ABU5NAK8</accession>
<dbReference type="RefSeq" id="WP_322776108.1">
    <property type="nucleotide sequence ID" value="NZ_JARJFB010000005.1"/>
</dbReference>
<organism evidence="2 3">
    <name type="scientific">Candidatus Megaera venefica</name>
    <dbReference type="NCBI Taxonomy" id="2055910"/>
    <lineage>
        <taxon>Bacteria</taxon>
        <taxon>Pseudomonadati</taxon>
        <taxon>Pseudomonadota</taxon>
        <taxon>Alphaproteobacteria</taxon>
        <taxon>Rickettsiales</taxon>
        <taxon>Rickettsiaceae</taxon>
        <taxon>Candidatus Megaera</taxon>
    </lineage>
</organism>
<protein>
    <submittedName>
        <fullName evidence="2">DUF2282 domain-containing protein</fullName>
    </submittedName>
</protein>
<gene>
    <name evidence="2" type="ORF">Megvenef_00155</name>
</gene>
<dbReference type="InterPro" id="IPR018740">
    <property type="entry name" value="DUF2282_membr"/>
</dbReference>
<keyword evidence="3" id="KW-1185">Reference proteome</keyword>
<name>A0ABU5NAK8_9RICK</name>
<evidence type="ECO:0000256" key="1">
    <source>
        <dbReference type="SAM" id="SignalP"/>
    </source>
</evidence>
<feature type="chain" id="PRO_5045961898" evidence="1">
    <location>
        <begin position="24"/>
        <end position="104"/>
    </location>
</feature>
<feature type="signal peptide" evidence="1">
    <location>
        <begin position="1"/>
        <end position="23"/>
    </location>
</feature>
<sequence>MDKSKLLATAFAVAALSFTSAQAADAPEGMEKCKAVDSEGKSIILEHQSDCASKSGSCAGHNKAGDPEAWIMVPKGECDKINKGDMSGISDEIKAKLVIEDAAE</sequence>
<keyword evidence="1" id="KW-0732">Signal</keyword>